<gene>
    <name evidence="2" type="ORF">F8O05_09600</name>
</gene>
<dbReference type="Pfam" id="PF00248">
    <property type="entry name" value="Aldo_ket_red"/>
    <property type="match status" value="1"/>
</dbReference>
<organism evidence="2 3">
    <name type="scientific">Gulosibacter chungangensis</name>
    <dbReference type="NCBI Taxonomy" id="979746"/>
    <lineage>
        <taxon>Bacteria</taxon>
        <taxon>Bacillati</taxon>
        <taxon>Actinomycetota</taxon>
        <taxon>Actinomycetes</taxon>
        <taxon>Micrococcales</taxon>
        <taxon>Microbacteriaceae</taxon>
        <taxon>Gulosibacter</taxon>
    </lineage>
</organism>
<dbReference type="GO" id="GO:0016491">
    <property type="term" value="F:oxidoreductase activity"/>
    <property type="evidence" value="ECO:0007669"/>
    <property type="project" value="InterPro"/>
</dbReference>
<keyword evidence="3" id="KW-1185">Reference proteome</keyword>
<protein>
    <recommendedName>
        <fullName evidence="1">NADP-dependent oxidoreductase domain-containing protein</fullName>
    </recommendedName>
</protein>
<sequence>MDYRLLSKTGIKVSSVAFGTAPLGGVFGDVDEHEVTKVLDEAFDSGINLLDTSPYYGLAEERLGRWLTPHKRERITIATKAGRYGVDDFDFSPERIRQSLEQSLRLLNTDYVDILHLHDIEFSNLDWIFEDSLSMLHTLRDEGKCRFIGMTGYPIHTMRRVIEQTDVDAILTYAKDTLLDDSLSTLLAPIAAERQVGLMNAAAVSLGLLTPGGTQLPFDHPAPTAVRHAAARMIEIAQAAGENIAFIANQYAIQRTKAATTVVGTAKINHLRQAIQAASTPINEPLLEQLLAQRPDPKDRPWPIGKEENR</sequence>
<dbReference type="SUPFAM" id="SSF51430">
    <property type="entry name" value="NAD(P)-linked oxidoreductase"/>
    <property type="match status" value="1"/>
</dbReference>
<dbReference type="InterPro" id="IPR020471">
    <property type="entry name" value="AKR"/>
</dbReference>
<evidence type="ECO:0000313" key="3">
    <source>
        <dbReference type="Proteomes" id="UP000433493"/>
    </source>
</evidence>
<proteinExistence type="predicted"/>
<dbReference type="InterPro" id="IPR023210">
    <property type="entry name" value="NADP_OxRdtase_dom"/>
</dbReference>
<comment type="caution">
    <text evidence="2">The sequence shown here is derived from an EMBL/GenBank/DDBJ whole genome shotgun (WGS) entry which is preliminary data.</text>
</comment>
<dbReference type="Gene3D" id="3.20.20.100">
    <property type="entry name" value="NADP-dependent oxidoreductase domain"/>
    <property type="match status" value="1"/>
</dbReference>
<accession>A0A7J5BB66</accession>
<dbReference type="Proteomes" id="UP000433493">
    <property type="component" value="Unassembled WGS sequence"/>
</dbReference>
<dbReference type="InterPro" id="IPR036812">
    <property type="entry name" value="NAD(P)_OxRdtase_dom_sf"/>
</dbReference>
<reference evidence="2 3" key="1">
    <citation type="submission" date="2019-09" db="EMBL/GenBank/DDBJ databases">
        <title>Phylogeny of genus Pseudoclavibacter and closely related genus.</title>
        <authorList>
            <person name="Li Y."/>
        </authorList>
    </citation>
    <scope>NUCLEOTIDE SEQUENCE [LARGE SCALE GENOMIC DNA]</scope>
    <source>
        <strain evidence="2 3">KCTC 13959</strain>
    </source>
</reference>
<dbReference type="PANTHER" id="PTHR42686">
    <property type="entry name" value="GH17980P-RELATED"/>
    <property type="match status" value="1"/>
</dbReference>
<evidence type="ECO:0000313" key="2">
    <source>
        <dbReference type="EMBL" id="KAB1642704.1"/>
    </source>
</evidence>
<dbReference type="AlphaFoldDB" id="A0A7J5BB66"/>
<feature type="domain" description="NADP-dependent oxidoreductase" evidence="1">
    <location>
        <begin position="16"/>
        <end position="284"/>
    </location>
</feature>
<dbReference type="EMBL" id="WBKB01000005">
    <property type="protein sequence ID" value="KAB1642704.1"/>
    <property type="molecule type" value="Genomic_DNA"/>
</dbReference>
<dbReference type="PANTHER" id="PTHR42686:SF1">
    <property type="entry name" value="GH17980P-RELATED"/>
    <property type="match status" value="1"/>
</dbReference>
<dbReference type="OrthoDB" id="9768851at2"/>
<evidence type="ECO:0000259" key="1">
    <source>
        <dbReference type="Pfam" id="PF00248"/>
    </source>
</evidence>
<dbReference type="GO" id="GO:0005829">
    <property type="term" value="C:cytosol"/>
    <property type="evidence" value="ECO:0007669"/>
    <property type="project" value="TreeGrafter"/>
</dbReference>
<name>A0A7J5BB66_9MICO</name>